<gene>
    <name evidence="3" type="ORF">AOQ84DRAFT_380786</name>
</gene>
<feature type="region of interest" description="Disordered" evidence="2">
    <location>
        <begin position="1"/>
        <end position="22"/>
    </location>
</feature>
<dbReference type="OrthoDB" id="4357141at2759"/>
<sequence>MIKHVPSDEASSQRKKRLQQKVSNAAQTFLAKNALLRDQNKSLTKFNDEGKARRSAKSAILGKAKVIRWEDLEKAQAEHAVKEAMKAKKEAKKAAKGAKRVACAALRAKKATAGKQKRGRKQKSNTIWANAPELKTKVARISEARAKEDEVMLEP</sequence>
<evidence type="ECO:0000313" key="3">
    <source>
        <dbReference type="EMBL" id="OCL04245.1"/>
    </source>
</evidence>
<evidence type="ECO:0000313" key="4">
    <source>
        <dbReference type="Proteomes" id="UP000250140"/>
    </source>
</evidence>
<keyword evidence="4" id="KW-1185">Reference proteome</keyword>
<keyword evidence="1" id="KW-0175">Coiled coil</keyword>
<proteinExistence type="predicted"/>
<organism evidence="3 4">
    <name type="scientific">Glonium stellatum</name>
    <dbReference type="NCBI Taxonomy" id="574774"/>
    <lineage>
        <taxon>Eukaryota</taxon>
        <taxon>Fungi</taxon>
        <taxon>Dikarya</taxon>
        <taxon>Ascomycota</taxon>
        <taxon>Pezizomycotina</taxon>
        <taxon>Dothideomycetes</taxon>
        <taxon>Pleosporomycetidae</taxon>
        <taxon>Gloniales</taxon>
        <taxon>Gloniaceae</taxon>
        <taxon>Glonium</taxon>
    </lineage>
</organism>
<evidence type="ECO:0000256" key="1">
    <source>
        <dbReference type="SAM" id="Coils"/>
    </source>
</evidence>
<dbReference type="EMBL" id="KV750561">
    <property type="protein sequence ID" value="OCL04245.1"/>
    <property type="molecule type" value="Genomic_DNA"/>
</dbReference>
<reference evidence="3 4" key="1">
    <citation type="journal article" date="2016" name="Nat. Commun.">
        <title>Ectomycorrhizal ecology is imprinted in the genome of the dominant symbiotic fungus Cenococcum geophilum.</title>
        <authorList>
            <consortium name="DOE Joint Genome Institute"/>
            <person name="Peter M."/>
            <person name="Kohler A."/>
            <person name="Ohm R.A."/>
            <person name="Kuo A."/>
            <person name="Krutzmann J."/>
            <person name="Morin E."/>
            <person name="Arend M."/>
            <person name="Barry K.W."/>
            <person name="Binder M."/>
            <person name="Choi C."/>
            <person name="Clum A."/>
            <person name="Copeland A."/>
            <person name="Grisel N."/>
            <person name="Haridas S."/>
            <person name="Kipfer T."/>
            <person name="LaButti K."/>
            <person name="Lindquist E."/>
            <person name="Lipzen A."/>
            <person name="Maire R."/>
            <person name="Meier B."/>
            <person name="Mihaltcheva S."/>
            <person name="Molinier V."/>
            <person name="Murat C."/>
            <person name="Poggeler S."/>
            <person name="Quandt C.A."/>
            <person name="Sperisen C."/>
            <person name="Tritt A."/>
            <person name="Tisserant E."/>
            <person name="Crous P.W."/>
            <person name="Henrissat B."/>
            <person name="Nehls U."/>
            <person name="Egli S."/>
            <person name="Spatafora J.W."/>
            <person name="Grigoriev I.V."/>
            <person name="Martin F.M."/>
        </authorList>
    </citation>
    <scope>NUCLEOTIDE SEQUENCE [LARGE SCALE GENOMIC DNA]</scope>
    <source>
        <strain evidence="3 4">CBS 207.34</strain>
    </source>
</reference>
<name>A0A8E2ETA8_9PEZI</name>
<dbReference type="AlphaFoldDB" id="A0A8E2ETA8"/>
<protein>
    <submittedName>
        <fullName evidence="3">Uncharacterized protein</fullName>
    </submittedName>
</protein>
<feature type="coiled-coil region" evidence="1">
    <location>
        <begin position="72"/>
        <end position="101"/>
    </location>
</feature>
<dbReference type="Proteomes" id="UP000250140">
    <property type="component" value="Unassembled WGS sequence"/>
</dbReference>
<accession>A0A8E2ETA8</accession>
<evidence type="ECO:0000256" key="2">
    <source>
        <dbReference type="SAM" id="MobiDB-lite"/>
    </source>
</evidence>